<proteinExistence type="predicted"/>
<sequence length="75" mass="8502">LRKRCNDLTVEMNECRSTTKAASKGNSMFFELKARNDFLVHQNDVYQRQIGDLRHELMFALSLATGTGTSGNSYL</sequence>
<protein>
    <submittedName>
        <fullName evidence="1">BZIP domain-containing protein</fullName>
    </submittedName>
</protein>
<evidence type="ECO:0000313" key="1">
    <source>
        <dbReference type="WBParaSite" id="GPUH_0000918901-mRNA-1"/>
    </source>
</evidence>
<reference evidence="1" key="1">
    <citation type="submission" date="2016-06" db="UniProtKB">
        <authorList>
            <consortium name="WormBaseParasite"/>
        </authorList>
    </citation>
    <scope>IDENTIFICATION</scope>
</reference>
<organism evidence="1">
    <name type="scientific">Gongylonema pulchrum</name>
    <dbReference type="NCBI Taxonomy" id="637853"/>
    <lineage>
        <taxon>Eukaryota</taxon>
        <taxon>Metazoa</taxon>
        <taxon>Ecdysozoa</taxon>
        <taxon>Nematoda</taxon>
        <taxon>Chromadorea</taxon>
        <taxon>Rhabditida</taxon>
        <taxon>Spirurina</taxon>
        <taxon>Spiruromorpha</taxon>
        <taxon>Spiruroidea</taxon>
        <taxon>Gongylonematidae</taxon>
        <taxon>Gongylonema</taxon>
    </lineage>
</organism>
<dbReference type="WBParaSite" id="GPUH_0000918901-mRNA-1">
    <property type="protein sequence ID" value="GPUH_0000918901-mRNA-1"/>
    <property type="gene ID" value="GPUH_0000918901"/>
</dbReference>
<dbReference type="AlphaFoldDB" id="A0A183DKD8"/>
<name>A0A183DKD8_9BILA</name>
<accession>A0A183DKD8</accession>